<dbReference type="EMBL" id="CAJNOO010000337">
    <property type="protein sequence ID" value="CAF0910737.1"/>
    <property type="molecule type" value="Genomic_DNA"/>
</dbReference>
<comment type="caution">
    <text evidence="1">The sequence shown here is derived from an EMBL/GenBank/DDBJ whole genome shotgun (WGS) entry which is preliminary data.</text>
</comment>
<organism evidence="1">
    <name type="scientific">Rotaria sordida</name>
    <dbReference type="NCBI Taxonomy" id="392033"/>
    <lineage>
        <taxon>Eukaryota</taxon>
        <taxon>Metazoa</taxon>
        <taxon>Spiralia</taxon>
        <taxon>Gnathifera</taxon>
        <taxon>Rotifera</taxon>
        <taxon>Eurotatoria</taxon>
        <taxon>Bdelloidea</taxon>
        <taxon>Philodinida</taxon>
        <taxon>Philodinidae</taxon>
        <taxon>Rotaria</taxon>
    </lineage>
</organism>
<protein>
    <submittedName>
        <fullName evidence="1">Uncharacterized protein</fullName>
    </submittedName>
</protein>
<accession>A0A814ABK9</accession>
<dbReference type="AlphaFoldDB" id="A0A814ABK9"/>
<gene>
    <name evidence="1" type="ORF">RFH988_LOCUS9472</name>
</gene>
<evidence type="ECO:0000313" key="1">
    <source>
        <dbReference type="EMBL" id="CAF0910737.1"/>
    </source>
</evidence>
<sequence length="107" mass="12740">MVVFLINTAFVVRRKISFGLCHNGLKTFVDDDHDDKYLIRINGKLEGLKTFVDDDDGDYDKYLISINRKLQLSNEERTILGYLFDQSQYHYQKYFVNKQKSFDYLPK</sequence>
<dbReference type="Proteomes" id="UP000663882">
    <property type="component" value="Unassembled WGS sequence"/>
</dbReference>
<name>A0A814ABK9_9BILA</name>
<reference evidence="1" key="1">
    <citation type="submission" date="2021-02" db="EMBL/GenBank/DDBJ databases">
        <authorList>
            <person name="Nowell W R."/>
        </authorList>
    </citation>
    <scope>NUCLEOTIDE SEQUENCE</scope>
</reference>
<proteinExistence type="predicted"/>